<accession>A0A7X5BWM8</accession>
<dbReference type="EMBL" id="JAAAPK010000008">
    <property type="protein sequence ID" value="NBC43457.1"/>
    <property type="molecule type" value="Genomic_DNA"/>
</dbReference>
<keyword evidence="1" id="KW-0121">Carboxypeptidase</keyword>
<evidence type="ECO:0000313" key="2">
    <source>
        <dbReference type="Proteomes" id="UP000537825"/>
    </source>
</evidence>
<proteinExistence type="predicted"/>
<dbReference type="AlphaFoldDB" id="A0A7X5BWM8"/>
<keyword evidence="1" id="KW-0645">Protease</keyword>
<dbReference type="SUPFAM" id="SSF49464">
    <property type="entry name" value="Carboxypeptidase regulatory domain-like"/>
    <property type="match status" value="4"/>
</dbReference>
<dbReference type="GO" id="GO:0004180">
    <property type="term" value="F:carboxypeptidase activity"/>
    <property type="evidence" value="ECO:0007669"/>
    <property type="project" value="UniProtKB-KW"/>
</dbReference>
<reference evidence="1 2" key="1">
    <citation type="submission" date="2020-01" db="EMBL/GenBank/DDBJ databases">
        <title>The draft genome sequence of Corallococcus exiguus DSM 14696.</title>
        <authorList>
            <person name="Zhang X."/>
            <person name="Zhu H."/>
        </authorList>
    </citation>
    <scope>NUCLEOTIDE SEQUENCE [LARGE SCALE GENOMIC DNA]</scope>
    <source>
        <strain evidence="1 2">DSM 14696</strain>
    </source>
</reference>
<protein>
    <submittedName>
        <fullName evidence="1">Carboxypeptidase regulatory-like domain-containing protein</fullName>
    </submittedName>
</protein>
<dbReference type="Proteomes" id="UP000537825">
    <property type="component" value="Unassembled WGS sequence"/>
</dbReference>
<dbReference type="Gene3D" id="2.60.40.1120">
    <property type="entry name" value="Carboxypeptidase-like, regulatory domain"/>
    <property type="match status" value="1"/>
</dbReference>
<evidence type="ECO:0000313" key="1">
    <source>
        <dbReference type="EMBL" id="NBC43457.1"/>
    </source>
</evidence>
<comment type="caution">
    <text evidence="1">The sequence shown here is derived from an EMBL/GenBank/DDBJ whole genome shotgun (WGS) entry which is preliminary data.</text>
</comment>
<keyword evidence="1" id="KW-0378">Hydrolase</keyword>
<organism evidence="1 2">
    <name type="scientific">Corallococcus exiguus</name>
    <dbReference type="NCBI Taxonomy" id="83462"/>
    <lineage>
        <taxon>Bacteria</taxon>
        <taxon>Pseudomonadati</taxon>
        <taxon>Myxococcota</taxon>
        <taxon>Myxococcia</taxon>
        <taxon>Myxococcales</taxon>
        <taxon>Cystobacterineae</taxon>
        <taxon>Myxococcaceae</taxon>
        <taxon>Corallococcus</taxon>
    </lineage>
</organism>
<gene>
    <name evidence="1" type="ORF">GTZ93_27005</name>
</gene>
<sequence>MFRVVDPEGQPVPGARVKVWRADLSQESALLATANAQGTGARILKPGWYAAEAQARGFVTAFRTDIRIAPESKPRMALSLAHAVPLSGRVVDAEGKPVSDVRLRFVSSSVAAPVVQTTSDAQGHFTLQGVSAGEGLLYSDKEEWSWQRLKVLTPQPELTVVMGRRSSLLVRVLGIDGHVASKSSSFVSPIDRGVDLSHESERTPEGTVHLRLAAQRYRVTAVYVPHAGCWWKRSVDVEVLPGQQADVTVSFEDVARAGPWMGRAVTPDGKPLAGLRLLATALKAPEDKGPGGECETLTAPDGSFEWLGALARPHKLELRTQAALRLIGVAEQAPSDMKGGPVVFRSPGTLVGRVLGPDGKPVPEYSVDWASFTEPEGRFSRELWASRTYSLIASAPNMAPTRVRVEGREHEVRTVPDIMLDAGHSVVGRVVEADGLTPVPQARVELVDPDDVDIRRSYFPHALPADMAGGFRFDRVPRRRQYLRVNDEKAGTILYALGPGEDRVDLTLKPDGTLEGFVTDGARVPLAGVTVQVRCEAGLDARAKTDEAGHYVLRVPADRDCFVHASEEHLRDRAPWPRPPPLVFSPQPVVLSPRERERTDFVPRSAGATLRVHFPEPRERLEPFLVSGNARMPKNFAELKALQRSAFSIDPPSLTWRSDDPDVPGYQFLQKNFTFSRLPGKRFTLFVVEPQDTAFAVLRVPVDLIREETKSLPLRFPLESGGALLMD</sequence>
<keyword evidence="2" id="KW-1185">Reference proteome</keyword>
<dbReference type="InterPro" id="IPR008969">
    <property type="entry name" value="CarboxyPept-like_regulatory"/>
</dbReference>
<name>A0A7X5BWM8_9BACT</name>